<keyword evidence="4 7" id="KW-0489">Methyltransferase</keyword>
<dbReference type="GO" id="GO:0005737">
    <property type="term" value="C:cytoplasm"/>
    <property type="evidence" value="ECO:0007669"/>
    <property type="project" value="UniProtKB-SubCell"/>
</dbReference>
<dbReference type="Pfam" id="PF01135">
    <property type="entry name" value="PCMT"/>
    <property type="match status" value="1"/>
</dbReference>
<evidence type="ECO:0000256" key="6">
    <source>
        <dbReference type="ARBA" id="ARBA00022691"/>
    </source>
</evidence>
<evidence type="ECO:0000256" key="8">
    <source>
        <dbReference type="SAM" id="MobiDB-lite"/>
    </source>
</evidence>
<dbReference type="AlphaFoldDB" id="A0A011MNJ2"/>
<dbReference type="Proteomes" id="UP000020218">
    <property type="component" value="Unassembled WGS sequence"/>
</dbReference>
<evidence type="ECO:0000256" key="1">
    <source>
        <dbReference type="ARBA" id="ARBA00004496"/>
    </source>
</evidence>
<dbReference type="FunFam" id="3.40.50.150:FF:000010">
    <property type="entry name" value="Protein-L-isoaspartate O-methyltransferase"/>
    <property type="match status" value="1"/>
</dbReference>
<sequence length="267" mass="28710">MPAASDTPPDAAAAGTPPTARPPGRLRLAMGLLPALLGAAVGEPSAAADGAAPYAAARQRMVDQQLIADWRGISNPEVLRAMATVPRHEFVPPEIRQSAYEDRPLPIGHGQTISQPYIVAFMTEQLAPQASDRVLEIGTGSGYQAAILAGLVREVYSIEIVEALAKRAAGDLTRLGYGNVRVRHGDGYQGWPEAAPFDSIIVTCAPDHVPQPLVDQLREGGRMVIPVGDFGDQSLFLLRKKDGRLERERILPVRFVPMTGTAESRRR</sequence>
<dbReference type="InterPro" id="IPR029063">
    <property type="entry name" value="SAM-dependent_MTases_sf"/>
</dbReference>
<dbReference type="PROSITE" id="PS01279">
    <property type="entry name" value="PCMT"/>
    <property type="match status" value="1"/>
</dbReference>
<comment type="subcellular location">
    <subcellularLocation>
        <location evidence="1 7">Cytoplasm</location>
    </subcellularLocation>
</comment>
<comment type="caution">
    <text evidence="9">The sequence shown here is derived from an EMBL/GenBank/DDBJ whole genome shotgun (WGS) entry which is preliminary data.</text>
</comment>
<dbReference type="NCBIfam" id="NF001453">
    <property type="entry name" value="PRK00312.1"/>
    <property type="match status" value="1"/>
</dbReference>
<keyword evidence="6 7" id="KW-0949">S-adenosyl-L-methionine</keyword>
<evidence type="ECO:0000256" key="3">
    <source>
        <dbReference type="ARBA" id="ARBA00022490"/>
    </source>
</evidence>
<reference evidence="9" key="1">
    <citation type="submission" date="2014-02" db="EMBL/GenBank/DDBJ databases">
        <title>Expanding our view of genomic diversity in Candidatus Accumulibacter clades.</title>
        <authorList>
            <person name="Skennerton C.T."/>
            <person name="Barr J.J."/>
            <person name="Slater F.R."/>
            <person name="Bond P.L."/>
            <person name="Tyson G.W."/>
        </authorList>
    </citation>
    <scope>NUCLEOTIDE SEQUENCE [LARGE SCALE GENOMIC DNA]</scope>
</reference>
<keyword evidence="3 7" id="KW-0963">Cytoplasm</keyword>
<dbReference type="InterPro" id="IPR000682">
    <property type="entry name" value="PCMT"/>
</dbReference>
<dbReference type="SUPFAM" id="SSF53335">
    <property type="entry name" value="S-adenosyl-L-methionine-dependent methyltransferases"/>
    <property type="match status" value="1"/>
</dbReference>
<keyword evidence="10" id="KW-1185">Reference proteome</keyword>
<feature type="region of interest" description="Disordered" evidence="8">
    <location>
        <begin position="1"/>
        <end position="23"/>
    </location>
</feature>
<keyword evidence="5 7" id="KW-0808">Transferase</keyword>
<dbReference type="HAMAP" id="MF_00090">
    <property type="entry name" value="PIMT"/>
    <property type="match status" value="1"/>
</dbReference>
<dbReference type="STRING" id="1454001.AW08_03824"/>
<comment type="catalytic activity">
    <reaction evidence="7">
        <text>[protein]-L-isoaspartate + S-adenosyl-L-methionine = [protein]-L-isoaspartate alpha-methyl ester + S-adenosyl-L-homocysteine</text>
        <dbReference type="Rhea" id="RHEA:12705"/>
        <dbReference type="Rhea" id="RHEA-COMP:12143"/>
        <dbReference type="Rhea" id="RHEA-COMP:12144"/>
        <dbReference type="ChEBI" id="CHEBI:57856"/>
        <dbReference type="ChEBI" id="CHEBI:59789"/>
        <dbReference type="ChEBI" id="CHEBI:90596"/>
        <dbReference type="ChEBI" id="CHEBI:90598"/>
        <dbReference type="EC" id="2.1.1.77"/>
    </reaction>
</comment>
<comment type="similarity">
    <text evidence="2 7">Belongs to the methyltransferase superfamily. L-isoaspartyl/D-aspartyl protein methyltransferase family.</text>
</comment>
<dbReference type="Gene3D" id="3.40.50.150">
    <property type="entry name" value="Vaccinia Virus protein VP39"/>
    <property type="match status" value="1"/>
</dbReference>
<dbReference type="GO" id="GO:0032259">
    <property type="term" value="P:methylation"/>
    <property type="evidence" value="ECO:0007669"/>
    <property type="project" value="UniProtKB-KW"/>
</dbReference>
<feature type="active site" evidence="7">
    <location>
        <position position="114"/>
    </location>
</feature>
<dbReference type="CDD" id="cd02440">
    <property type="entry name" value="AdoMet_MTases"/>
    <property type="match status" value="1"/>
</dbReference>
<evidence type="ECO:0000313" key="9">
    <source>
        <dbReference type="EMBL" id="EXI64081.1"/>
    </source>
</evidence>
<evidence type="ECO:0000256" key="5">
    <source>
        <dbReference type="ARBA" id="ARBA00022679"/>
    </source>
</evidence>
<protein>
    <recommendedName>
        <fullName evidence="7">Protein-L-isoaspartate O-methyltransferase</fullName>
        <ecNumber evidence="7">2.1.1.77</ecNumber>
    </recommendedName>
    <alternativeName>
        <fullName evidence="7">L-isoaspartyl protein carboxyl methyltransferase</fullName>
    </alternativeName>
    <alternativeName>
        <fullName evidence="7">Protein L-isoaspartyl methyltransferase</fullName>
    </alternativeName>
    <alternativeName>
        <fullName evidence="7">Protein-beta-aspartate methyltransferase</fullName>
        <shortName evidence="7">PIMT</shortName>
    </alternativeName>
</protein>
<dbReference type="PATRIC" id="fig|1454001.3.peg.3848"/>
<accession>A0A011MNJ2</accession>
<dbReference type="PANTHER" id="PTHR11579">
    <property type="entry name" value="PROTEIN-L-ISOASPARTATE O-METHYLTRANSFERASE"/>
    <property type="match status" value="1"/>
</dbReference>
<evidence type="ECO:0000256" key="7">
    <source>
        <dbReference type="HAMAP-Rule" id="MF_00090"/>
    </source>
</evidence>
<dbReference type="GO" id="GO:0004719">
    <property type="term" value="F:protein-L-isoaspartate (D-aspartate) O-methyltransferase activity"/>
    <property type="evidence" value="ECO:0007669"/>
    <property type="project" value="UniProtKB-UniRule"/>
</dbReference>
<dbReference type="GO" id="GO:0030091">
    <property type="term" value="P:protein repair"/>
    <property type="evidence" value="ECO:0007669"/>
    <property type="project" value="UniProtKB-UniRule"/>
</dbReference>
<comment type="function">
    <text evidence="7">Catalyzes the methyl esterification of L-isoaspartyl residues in peptides and proteins that result from spontaneous decomposition of normal L-aspartyl and L-asparaginyl residues. It plays a role in the repair and/or degradation of damaged proteins.</text>
</comment>
<organism evidence="9 10">
    <name type="scientific">Candidatus Accumulibacter adjunctus</name>
    <dbReference type="NCBI Taxonomy" id="1454001"/>
    <lineage>
        <taxon>Bacteria</taxon>
        <taxon>Pseudomonadati</taxon>
        <taxon>Pseudomonadota</taxon>
        <taxon>Betaproteobacteria</taxon>
        <taxon>Candidatus Accumulibacter</taxon>
    </lineage>
</organism>
<gene>
    <name evidence="9" type="primary">pcm_3</name>
    <name evidence="7" type="synonym">pcm</name>
    <name evidence="9" type="ORF">AW08_03824</name>
</gene>
<evidence type="ECO:0000256" key="2">
    <source>
        <dbReference type="ARBA" id="ARBA00005369"/>
    </source>
</evidence>
<dbReference type="PANTHER" id="PTHR11579:SF0">
    <property type="entry name" value="PROTEIN-L-ISOASPARTATE(D-ASPARTATE) O-METHYLTRANSFERASE"/>
    <property type="match status" value="1"/>
</dbReference>
<dbReference type="NCBIfam" id="TIGR00080">
    <property type="entry name" value="pimt"/>
    <property type="match status" value="1"/>
</dbReference>
<evidence type="ECO:0000313" key="10">
    <source>
        <dbReference type="Proteomes" id="UP000020218"/>
    </source>
</evidence>
<dbReference type="EC" id="2.1.1.77" evidence="7"/>
<evidence type="ECO:0000256" key="4">
    <source>
        <dbReference type="ARBA" id="ARBA00022603"/>
    </source>
</evidence>
<proteinExistence type="inferred from homology"/>
<dbReference type="EMBL" id="JFAX01000042">
    <property type="protein sequence ID" value="EXI64081.1"/>
    <property type="molecule type" value="Genomic_DNA"/>
</dbReference>
<name>A0A011MNJ2_9PROT</name>